<accession>A0AB34K645</accession>
<reference evidence="2 3" key="1">
    <citation type="journal article" date="2024" name="Science">
        <title>Giant polyketide synthase enzymes in the biosynthesis of giant marine polyether toxins.</title>
        <authorList>
            <person name="Fallon T.R."/>
            <person name="Shende V.V."/>
            <person name="Wierzbicki I.H."/>
            <person name="Pendleton A.L."/>
            <person name="Watervoot N.F."/>
            <person name="Auber R.P."/>
            <person name="Gonzalez D.J."/>
            <person name="Wisecaver J.H."/>
            <person name="Moore B.S."/>
        </authorList>
    </citation>
    <scope>NUCLEOTIDE SEQUENCE [LARGE SCALE GENOMIC DNA]</scope>
    <source>
        <strain evidence="2 3">12B1</strain>
    </source>
</reference>
<organism evidence="2 3">
    <name type="scientific">Prymnesium parvum</name>
    <name type="common">Toxic golden alga</name>
    <dbReference type="NCBI Taxonomy" id="97485"/>
    <lineage>
        <taxon>Eukaryota</taxon>
        <taxon>Haptista</taxon>
        <taxon>Haptophyta</taxon>
        <taxon>Prymnesiophyceae</taxon>
        <taxon>Prymnesiales</taxon>
        <taxon>Prymnesiaceae</taxon>
        <taxon>Prymnesium</taxon>
    </lineage>
</organism>
<evidence type="ECO:0000313" key="2">
    <source>
        <dbReference type="EMBL" id="KAL1528673.1"/>
    </source>
</evidence>
<comment type="caution">
    <text evidence="2">The sequence shown here is derived from an EMBL/GenBank/DDBJ whole genome shotgun (WGS) entry which is preliminary data.</text>
</comment>
<dbReference type="Proteomes" id="UP001515480">
    <property type="component" value="Unassembled WGS sequence"/>
</dbReference>
<evidence type="ECO:0000313" key="3">
    <source>
        <dbReference type="Proteomes" id="UP001515480"/>
    </source>
</evidence>
<sequence length="108" mass="11628">MGGAVHLRRHPHHDFPEALRLHLIGARAVREERERGVGGRHRGDAARRGGGARLERRRAAAGDREAYVRAGVEEGGEAMLSGWTRGRSAGGAAWTSDEEDAVVVVSLT</sequence>
<protein>
    <submittedName>
        <fullName evidence="2">Uncharacterized protein</fullName>
    </submittedName>
</protein>
<evidence type="ECO:0000256" key="1">
    <source>
        <dbReference type="SAM" id="MobiDB-lite"/>
    </source>
</evidence>
<dbReference type="EMBL" id="JBGBPQ010000002">
    <property type="protein sequence ID" value="KAL1528673.1"/>
    <property type="molecule type" value="Genomic_DNA"/>
</dbReference>
<gene>
    <name evidence="2" type="ORF">AB1Y20_010009</name>
</gene>
<feature type="region of interest" description="Disordered" evidence="1">
    <location>
        <begin position="32"/>
        <end position="57"/>
    </location>
</feature>
<name>A0AB34K645_PRYPA</name>
<proteinExistence type="predicted"/>
<keyword evidence="3" id="KW-1185">Reference proteome</keyword>
<dbReference type="AlphaFoldDB" id="A0AB34K645"/>